<reference evidence="10" key="1">
    <citation type="submission" date="2023-06" db="EMBL/GenBank/DDBJ databases">
        <title>Genomic of Agaribacillus aureum.</title>
        <authorList>
            <person name="Wang G."/>
        </authorList>
    </citation>
    <scope>NUCLEOTIDE SEQUENCE</scope>
    <source>
        <strain evidence="10">BMA12</strain>
    </source>
</reference>
<keyword evidence="6" id="KW-0902">Two-component regulatory system</keyword>
<dbReference type="RefSeq" id="WP_346755977.1">
    <property type="nucleotide sequence ID" value="NZ_JAUJEB010000001.1"/>
</dbReference>
<keyword evidence="3" id="KW-0597">Phosphoprotein</keyword>
<evidence type="ECO:0000256" key="8">
    <source>
        <dbReference type="SAM" id="Phobius"/>
    </source>
</evidence>
<dbReference type="Gene3D" id="1.10.287.130">
    <property type="match status" value="1"/>
</dbReference>
<evidence type="ECO:0000256" key="1">
    <source>
        <dbReference type="ARBA" id="ARBA00000085"/>
    </source>
</evidence>
<dbReference type="CDD" id="cd00075">
    <property type="entry name" value="HATPase"/>
    <property type="match status" value="1"/>
</dbReference>
<dbReference type="Pfam" id="PF00512">
    <property type="entry name" value="HisKA"/>
    <property type="match status" value="1"/>
</dbReference>
<evidence type="ECO:0000256" key="5">
    <source>
        <dbReference type="ARBA" id="ARBA00022777"/>
    </source>
</evidence>
<dbReference type="InterPro" id="IPR036890">
    <property type="entry name" value="HATPase_C_sf"/>
</dbReference>
<dbReference type="InterPro" id="IPR036097">
    <property type="entry name" value="HisK_dim/P_sf"/>
</dbReference>
<dbReference type="Pfam" id="PF02518">
    <property type="entry name" value="HATPase_c"/>
    <property type="match status" value="1"/>
</dbReference>
<feature type="transmembrane region" description="Helical" evidence="8">
    <location>
        <begin position="37"/>
        <end position="58"/>
    </location>
</feature>
<dbReference type="GO" id="GO:0016301">
    <property type="term" value="F:kinase activity"/>
    <property type="evidence" value="ECO:0007669"/>
    <property type="project" value="UniProtKB-KW"/>
</dbReference>
<dbReference type="SUPFAM" id="SSF55874">
    <property type="entry name" value="ATPase domain of HSP90 chaperone/DNA topoisomerase II/histidine kinase"/>
    <property type="match status" value="1"/>
</dbReference>
<dbReference type="Proteomes" id="UP001172083">
    <property type="component" value="Unassembled WGS sequence"/>
</dbReference>
<accession>A0ABT8KYR3</accession>
<keyword evidence="4" id="KW-0808">Transferase</keyword>
<dbReference type="EMBL" id="JAUJEB010000001">
    <property type="protein sequence ID" value="MDN5210634.1"/>
    <property type="molecule type" value="Genomic_DNA"/>
</dbReference>
<dbReference type="PROSITE" id="PS50109">
    <property type="entry name" value="HIS_KIN"/>
    <property type="match status" value="1"/>
</dbReference>
<evidence type="ECO:0000259" key="9">
    <source>
        <dbReference type="PROSITE" id="PS50109"/>
    </source>
</evidence>
<feature type="coiled-coil region" evidence="7">
    <location>
        <begin position="70"/>
        <end position="97"/>
    </location>
</feature>
<dbReference type="InterPro" id="IPR003661">
    <property type="entry name" value="HisK_dim/P_dom"/>
</dbReference>
<evidence type="ECO:0000256" key="2">
    <source>
        <dbReference type="ARBA" id="ARBA00012438"/>
    </source>
</evidence>
<dbReference type="PANTHER" id="PTHR43711:SF26">
    <property type="entry name" value="SENSOR HISTIDINE KINASE RCSC"/>
    <property type="match status" value="1"/>
</dbReference>
<evidence type="ECO:0000313" key="10">
    <source>
        <dbReference type="EMBL" id="MDN5210634.1"/>
    </source>
</evidence>
<feature type="domain" description="Histidine kinase" evidence="9">
    <location>
        <begin position="107"/>
        <end position="328"/>
    </location>
</feature>
<dbReference type="InterPro" id="IPR050736">
    <property type="entry name" value="Sensor_HK_Regulatory"/>
</dbReference>
<keyword evidence="7" id="KW-0175">Coiled coil</keyword>
<dbReference type="SUPFAM" id="SSF47384">
    <property type="entry name" value="Homodimeric domain of signal transducing histidine kinase"/>
    <property type="match status" value="1"/>
</dbReference>
<comment type="caution">
    <text evidence="10">The sequence shown here is derived from an EMBL/GenBank/DDBJ whole genome shotgun (WGS) entry which is preliminary data.</text>
</comment>
<dbReference type="Gene3D" id="3.30.565.10">
    <property type="entry name" value="Histidine kinase-like ATPase, C-terminal domain"/>
    <property type="match status" value="1"/>
</dbReference>
<dbReference type="InterPro" id="IPR004358">
    <property type="entry name" value="Sig_transdc_His_kin-like_C"/>
</dbReference>
<keyword evidence="8" id="KW-0812">Transmembrane</keyword>
<dbReference type="EC" id="2.7.13.3" evidence="2"/>
<evidence type="ECO:0000256" key="3">
    <source>
        <dbReference type="ARBA" id="ARBA00022553"/>
    </source>
</evidence>
<proteinExistence type="predicted"/>
<keyword evidence="11" id="KW-1185">Reference proteome</keyword>
<keyword evidence="5 10" id="KW-0418">Kinase</keyword>
<keyword evidence="8" id="KW-1133">Transmembrane helix</keyword>
<sequence>MKRTTGEILISQATDLFTYFLAPTMILALVAGINFQYIGGVAFLAGLAIIGLSFIVIFPRQKNDKDSKELLNTQEKLIIAQEEIKKLTKKIEDLERIDQSKNDFLKILAHDLKSPVNSILGLNEVAQLSEHADKEEMKKLIGKMVHAGRNLKMLIDNLLSWCINNQGRITPNIEKVSVLDVAEKSRMIYQFLAEDKRIELKIDISDDIYVKADKDHVFSILRNIVNNALKFTGKGGKVTVSAHRKEGYCILTIQDNGVGMDREKINSLLGSKNNHKVMRSLIGTKGELGNGLGLTICADLVTLNHGKIEINSVLDKGTVFSVSLPVFN</sequence>
<comment type="catalytic activity">
    <reaction evidence="1">
        <text>ATP + protein L-histidine = ADP + protein N-phospho-L-histidine.</text>
        <dbReference type="EC" id="2.7.13.3"/>
    </reaction>
</comment>
<evidence type="ECO:0000256" key="4">
    <source>
        <dbReference type="ARBA" id="ARBA00022679"/>
    </source>
</evidence>
<evidence type="ECO:0000256" key="7">
    <source>
        <dbReference type="SAM" id="Coils"/>
    </source>
</evidence>
<name>A0ABT8KYR3_9BACT</name>
<dbReference type="PRINTS" id="PR00344">
    <property type="entry name" value="BCTRLSENSOR"/>
</dbReference>
<dbReference type="InterPro" id="IPR003594">
    <property type="entry name" value="HATPase_dom"/>
</dbReference>
<organism evidence="10 11">
    <name type="scientific">Agaribacillus aureus</name>
    <dbReference type="NCBI Taxonomy" id="3051825"/>
    <lineage>
        <taxon>Bacteria</taxon>
        <taxon>Pseudomonadati</taxon>
        <taxon>Bacteroidota</taxon>
        <taxon>Cytophagia</taxon>
        <taxon>Cytophagales</taxon>
        <taxon>Splendidivirgaceae</taxon>
        <taxon>Agaribacillus</taxon>
    </lineage>
</organism>
<dbReference type="SMART" id="SM00387">
    <property type="entry name" value="HATPase_c"/>
    <property type="match status" value="1"/>
</dbReference>
<dbReference type="InterPro" id="IPR005467">
    <property type="entry name" value="His_kinase_dom"/>
</dbReference>
<evidence type="ECO:0000313" key="11">
    <source>
        <dbReference type="Proteomes" id="UP001172083"/>
    </source>
</evidence>
<dbReference type="SMART" id="SM00388">
    <property type="entry name" value="HisKA"/>
    <property type="match status" value="1"/>
</dbReference>
<dbReference type="PANTHER" id="PTHR43711">
    <property type="entry name" value="TWO-COMPONENT HISTIDINE KINASE"/>
    <property type="match status" value="1"/>
</dbReference>
<gene>
    <name evidence="10" type="ORF">QQ020_01205</name>
</gene>
<keyword evidence="8" id="KW-0472">Membrane</keyword>
<protein>
    <recommendedName>
        <fullName evidence="2">histidine kinase</fullName>
        <ecNumber evidence="2">2.7.13.3</ecNumber>
    </recommendedName>
</protein>
<feature type="transmembrane region" description="Helical" evidence="8">
    <location>
        <begin position="12"/>
        <end position="31"/>
    </location>
</feature>
<dbReference type="CDD" id="cd00082">
    <property type="entry name" value="HisKA"/>
    <property type="match status" value="1"/>
</dbReference>
<evidence type="ECO:0000256" key="6">
    <source>
        <dbReference type="ARBA" id="ARBA00023012"/>
    </source>
</evidence>